<feature type="region of interest" description="Disordered" evidence="1">
    <location>
        <begin position="1"/>
        <end position="123"/>
    </location>
</feature>
<protein>
    <recommendedName>
        <fullName evidence="3">DUF8017 domain-containing protein</fullName>
    </recommendedName>
</protein>
<keyword evidence="2" id="KW-1133">Transmembrane helix</keyword>
<gene>
    <name evidence="4" type="ORF">FHS42_004263</name>
</gene>
<dbReference type="EMBL" id="JACHJL010000010">
    <property type="protein sequence ID" value="MBB5937184.1"/>
    <property type="molecule type" value="Genomic_DNA"/>
</dbReference>
<dbReference type="AlphaFoldDB" id="A0A7W9V0X1"/>
<feature type="transmembrane region" description="Helical" evidence="2">
    <location>
        <begin position="126"/>
        <end position="146"/>
    </location>
</feature>
<evidence type="ECO:0000256" key="1">
    <source>
        <dbReference type="SAM" id="MobiDB-lite"/>
    </source>
</evidence>
<feature type="compositionally biased region" description="Low complexity" evidence="1">
    <location>
        <begin position="1"/>
        <end position="29"/>
    </location>
</feature>
<keyword evidence="2" id="KW-0812">Transmembrane</keyword>
<comment type="caution">
    <text evidence="4">The sequence shown here is derived from an EMBL/GenBank/DDBJ whole genome shotgun (WGS) entry which is preliminary data.</text>
</comment>
<organism evidence="4 5">
    <name type="scientific">Streptomyces zagrosensis</name>
    <dbReference type="NCBI Taxonomy" id="1042984"/>
    <lineage>
        <taxon>Bacteria</taxon>
        <taxon>Bacillati</taxon>
        <taxon>Actinomycetota</taxon>
        <taxon>Actinomycetes</taxon>
        <taxon>Kitasatosporales</taxon>
        <taxon>Streptomycetaceae</taxon>
        <taxon>Streptomyces</taxon>
    </lineage>
</organism>
<keyword evidence="5" id="KW-1185">Reference proteome</keyword>
<evidence type="ECO:0000313" key="5">
    <source>
        <dbReference type="Proteomes" id="UP000588098"/>
    </source>
</evidence>
<feature type="domain" description="DUF8017" evidence="3">
    <location>
        <begin position="200"/>
        <end position="393"/>
    </location>
</feature>
<sequence length="396" mass="41123">MWPGQQPPGGEQNPQDQNPYQQPGHQQPGPGQPNPYQTPAPGQPNPYQQPGPPPPPPGAQTGPPGGPPSGAPQHGAPQQGPPQPNPYQQQPGYPQHNQAPQTWNTPATPGAPQPPQGGGDKRKKTIAIVTATAVVAAAIVVGVVVFSGDDKDDKKNTAQESTNPSASASSGQPSTQKPSAPDNPRGGDSENPRAADPAAKPVIPGWKTVISAKRHVAFDVPATEDWKVESSSLSIGFESDKGKPLVIMSSPAKYKQDACSVKVEGSTEPDTSDLGGVGTKGALGAKSEGSAAEVEAENWVFAGYDQKQTGERKVTKAKPFQSEHGLKGYAASATVTGVKKDNKCTTNGKAFTVAYTDVNGDYALWVLHAATGTEGELPNETIEKIKSSLRPLKSGS</sequence>
<feature type="compositionally biased region" description="Polar residues" evidence="1">
    <location>
        <begin position="158"/>
        <end position="178"/>
    </location>
</feature>
<feature type="compositionally biased region" description="Pro residues" evidence="1">
    <location>
        <begin position="30"/>
        <end position="70"/>
    </location>
</feature>
<proteinExistence type="predicted"/>
<evidence type="ECO:0000256" key="2">
    <source>
        <dbReference type="SAM" id="Phobius"/>
    </source>
</evidence>
<dbReference type="Proteomes" id="UP000588098">
    <property type="component" value="Unassembled WGS sequence"/>
</dbReference>
<keyword evidence="2" id="KW-0472">Membrane</keyword>
<feature type="compositionally biased region" description="Low complexity" evidence="1">
    <location>
        <begin position="86"/>
        <end position="108"/>
    </location>
</feature>
<dbReference type="RefSeq" id="WP_184573941.1">
    <property type="nucleotide sequence ID" value="NZ_JACHJL010000010.1"/>
</dbReference>
<evidence type="ECO:0000313" key="4">
    <source>
        <dbReference type="EMBL" id="MBB5937184.1"/>
    </source>
</evidence>
<dbReference type="InterPro" id="IPR058330">
    <property type="entry name" value="DUF8017"/>
</dbReference>
<dbReference type="Pfam" id="PF26056">
    <property type="entry name" value="DUF8017"/>
    <property type="match status" value="1"/>
</dbReference>
<feature type="region of interest" description="Disordered" evidence="1">
    <location>
        <begin position="149"/>
        <end position="202"/>
    </location>
</feature>
<name>A0A7W9V0X1_9ACTN</name>
<accession>A0A7W9V0X1</accession>
<reference evidence="4 5" key="1">
    <citation type="submission" date="2020-08" db="EMBL/GenBank/DDBJ databases">
        <title>Genomic Encyclopedia of Type Strains, Phase III (KMG-III): the genomes of soil and plant-associated and newly described type strains.</title>
        <authorList>
            <person name="Whitman W."/>
        </authorList>
    </citation>
    <scope>NUCLEOTIDE SEQUENCE [LARGE SCALE GENOMIC DNA]</scope>
    <source>
        <strain evidence="4 5">CECT 8305</strain>
    </source>
</reference>
<evidence type="ECO:0000259" key="3">
    <source>
        <dbReference type="Pfam" id="PF26056"/>
    </source>
</evidence>